<evidence type="ECO:0000256" key="7">
    <source>
        <dbReference type="ARBA" id="ARBA00022989"/>
    </source>
</evidence>
<evidence type="ECO:0000256" key="1">
    <source>
        <dbReference type="ARBA" id="ARBA00004377"/>
    </source>
</evidence>
<evidence type="ECO:0000256" key="6">
    <source>
        <dbReference type="ARBA" id="ARBA00022692"/>
    </source>
</evidence>
<keyword evidence="6 11" id="KW-0812">Transmembrane</keyword>
<dbReference type="Pfam" id="PF12019">
    <property type="entry name" value="GspH"/>
    <property type="match status" value="1"/>
</dbReference>
<evidence type="ECO:0000256" key="11">
    <source>
        <dbReference type="SAM" id="Phobius"/>
    </source>
</evidence>
<evidence type="ECO:0000256" key="9">
    <source>
        <dbReference type="ARBA" id="ARBA00025772"/>
    </source>
</evidence>
<keyword evidence="3" id="KW-1003">Cell membrane</keyword>
<name>A0AAP7GVI0_STEMA</name>
<sequence length="176" mass="19724">MLQTLCKHPARKARGLHLPEMLVVLMILCVLLAVAWRPWQRAMRQLQAESLRAQLVGSLSLARSTAITEGRPVTVCGSGDGSRCDNRWSQGWRVQVEPRVASGGMTTLLHTQENRHRHVELRASDHRAHIRFRADGRNAGTNQSIVLCVQGLEHSRVIINIPGRIRSLRPRVPTPC</sequence>
<dbReference type="GO" id="GO:0015628">
    <property type="term" value="P:protein secretion by the type II secretion system"/>
    <property type="evidence" value="ECO:0007669"/>
    <property type="project" value="InterPro"/>
</dbReference>
<gene>
    <name evidence="13" type="ORF">A9K56_01425</name>
</gene>
<evidence type="ECO:0000259" key="12">
    <source>
        <dbReference type="Pfam" id="PF12019"/>
    </source>
</evidence>
<organism evidence="13 14">
    <name type="scientific">Stenotrophomonas maltophilia</name>
    <name type="common">Pseudomonas maltophilia</name>
    <name type="synonym">Xanthomonas maltophilia</name>
    <dbReference type="NCBI Taxonomy" id="40324"/>
    <lineage>
        <taxon>Bacteria</taxon>
        <taxon>Pseudomonadati</taxon>
        <taxon>Pseudomonadota</taxon>
        <taxon>Gammaproteobacteria</taxon>
        <taxon>Lysobacterales</taxon>
        <taxon>Lysobacteraceae</taxon>
        <taxon>Stenotrophomonas</taxon>
        <taxon>Stenotrophomonas maltophilia group</taxon>
    </lineage>
</organism>
<comment type="similarity">
    <text evidence="9">Belongs to the GSP H family.</text>
</comment>
<keyword evidence="4" id="KW-0488">Methylation</keyword>
<feature type="domain" description="General secretion pathway GspH" evidence="12">
    <location>
        <begin position="54"/>
        <end position="161"/>
    </location>
</feature>
<dbReference type="InterPro" id="IPR045584">
    <property type="entry name" value="Pilin-like"/>
</dbReference>
<dbReference type="InterPro" id="IPR022346">
    <property type="entry name" value="T2SS_GspH"/>
</dbReference>
<dbReference type="SUPFAM" id="SSF54523">
    <property type="entry name" value="Pili subunits"/>
    <property type="match status" value="1"/>
</dbReference>
<evidence type="ECO:0000256" key="3">
    <source>
        <dbReference type="ARBA" id="ARBA00022475"/>
    </source>
</evidence>
<dbReference type="RefSeq" id="WP_065181232.1">
    <property type="nucleotide sequence ID" value="NZ_JAMYCP010000011.1"/>
</dbReference>
<evidence type="ECO:0000256" key="2">
    <source>
        <dbReference type="ARBA" id="ARBA00021549"/>
    </source>
</evidence>
<keyword evidence="8 11" id="KW-0472">Membrane</keyword>
<dbReference type="Gene3D" id="3.55.40.10">
    <property type="entry name" value="minor pseudopilin epsh domain"/>
    <property type="match status" value="1"/>
</dbReference>
<proteinExistence type="inferred from homology"/>
<dbReference type="GO" id="GO:0005886">
    <property type="term" value="C:plasma membrane"/>
    <property type="evidence" value="ECO:0007669"/>
    <property type="project" value="UniProtKB-SubCell"/>
</dbReference>
<keyword evidence="5" id="KW-0997">Cell inner membrane</keyword>
<reference evidence="13 14" key="1">
    <citation type="submission" date="2016-05" db="EMBL/GenBank/DDBJ databases">
        <title>Draft Genome Sequences of Stenotrophomonas maltophilia Strains Sm32COP, Sm41DVV, Sm46PAILV, SmF3, SmF22, SmSOFb1 and SmCVFa1, Isolated from Different Manures, in France.</title>
        <authorList>
            <person name="Nazaret S."/>
            <person name="Bodilis J."/>
        </authorList>
    </citation>
    <scope>NUCLEOTIDE SEQUENCE [LARGE SCALE GENOMIC DNA]</scope>
    <source>
        <strain evidence="13 14">Sm41DVV</strain>
    </source>
</reference>
<dbReference type="Proteomes" id="UP000092125">
    <property type="component" value="Unassembled WGS sequence"/>
</dbReference>
<evidence type="ECO:0000256" key="5">
    <source>
        <dbReference type="ARBA" id="ARBA00022519"/>
    </source>
</evidence>
<dbReference type="InterPro" id="IPR012902">
    <property type="entry name" value="N_methyl_site"/>
</dbReference>
<evidence type="ECO:0000313" key="13">
    <source>
        <dbReference type="EMBL" id="OBU63395.1"/>
    </source>
</evidence>
<evidence type="ECO:0000313" key="14">
    <source>
        <dbReference type="Proteomes" id="UP000092125"/>
    </source>
</evidence>
<evidence type="ECO:0000256" key="10">
    <source>
        <dbReference type="ARBA" id="ARBA00030775"/>
    </source>
</evidence>
<dbReference type="AlphaFoldDB" id="A0AAP7GVI0"/>
<protein>
    <recommendedName>
        <fullName evidence="2">Type II secretion system protein H</fullName>
    </recommendedName>
    <alternativeName>
        <fullName evidence="10">General secretion pathway protein H</fullName>
    </alternativeName>
</protein>
<comment type="caution">
    <text evidence="13">The sequence shown here is derived from an EMBL/GenBank/DDBJ whole genome shotgun (WGS) entry which is preliminary data.</text>
</comment>
<feature type="transmembrane region" description="Helical" evidence="11">
    <location>
        <begin position="21"/>
        <end position="39"/>
    </location>
</feature>
<dbReference type="NCBIfam" id="TIGR02532">
    <property type="entry name" value="IV_pilin_GFxxxE"/>
    <property type="match status" value="1"/>
</dbReference>
<evidence type="ECO:0000256" key="8">
    <source>
        <dbReference type="ARBA" id="ARBA00023136"/>
    </source>
</evidence>
<dbReference type="EMBL" id="LYVI01000001">
    <property type="protein sequence ID" value="OBU63395.1"/>
    <property type="molecule type" value="Genomic_DNA"/>
</dbReference>
<keyword evidence="7 11" id="KW-1133">Transmembrane helix</keyword>
<dbReference type="GO" id="GO:0015627">
    <property type="term" value="C:type II protein secretion system complex"/>
    <property type="evidence" value="ECO:0007669"/>
    <property type="project" value="InterPro"/>
</dbReference>
<comment type="subcellular location">
    <subcellularLocation>
        <location evidence="1">Cell inner membrane</location>
        <topology evidence="1">Single-pass membrane protein</topology>
    </subcellularLocation>
</comment>
<evidence type="ECO:0000256" key="4">
    <source>
        <dbReference type="ARBA" id="ARBA00022481"/>
    </source>
</evidence>
<accession>A0AAP7GVI0</accession>